<evidence type="ECO:0000313" key="3">
    <source>
        <dbReference type="Proteomes" id="UP000586918"/>
    </source>
</evidence>
<protein>
    <submittedName>
        <fullName evidence="2">Monooxygenase</fullName>
    </submittedName>
</protein>
<dbReference type="AlphaFoldDB" id="A0A848DKR7"/>
<dbReference type="GO" id="GO:0004497">
    <property type="term" value="F:monooxygenase activity"/>
    <property type="evidence" value="ECO:0007669"/>
    <property type="project" value="UniProtKB-KW"/>
</dbReference>
<comment type="similarity">
    <text evidence="1">Belongs to the TmoD/XamoD family.</text>
</comment>
<dbReference type="Pfam" id="PF02406">
    <property type="entry name" value="MmoB_DmpM"/>
    <property type="match status" value="1"/>
</dbReference>
<keyword evidence="2" id="KW-0560">Oxidoreductase</keyword>
<proteinExistence type="inferred from homology"/>
<comment type="caution">
    <text evidence="2">The sequence shown here is derived from an EMBL/GenBank/DDBJ whole genome shotgun (WGS) entry which is preliminary data.</text>
</comment>
<evidence type="ECO:0000256" key="1">
    <source>
        <dbReference type="ARBA" id="ARBA00006313"/>
    </source>
</evidence>
<evidence type="ECO:0000313" key="2">
    <source>
        <dbReference type="EMBL" id="NMH93014.1"/>
    </source>
</evidence>
<gene>
    <name evidence="2" type="ORF">HF519_15820</name>
</gene>
<sequence length="100" mass="11082">MTETHVKMVGPVVRGVDADLAEAVIEAVEIDNPDAQVQIDDRGGYIRISVPKRCRLTQASLEEALGRPFPLAQLEPSLSAFAGRMNLTDDEVVWYLDRED</sequence>
<dbReference type="EMBL" id="JAAXKZ010000055">
    <property type="protein sequence ID" value="NMH93014.1"/>
    <property type="molecule type" value="Genomic_DNA"/>
</dbReference>
<organism evidence="2 3">
    <name type="scientific">Pseudonocardia bannensis</name>
    <dbReference type="NCBI Taxonomy" id="630973"/>
    <lineage>
        <taxon>Bacteria</taxon>
        <taxon>Bacillati</taxon>
        <taxon>Actinomycetota</taxon>
        <taxon>Actinomycetes</taxon>
        <taxon>Pseudonocardiales</taxon>
        <taxon>Pseudonocardiaceae</taxon>
        <taxon>Pseudonocardia</taxon>
    </lineage>
</organism>
<dbReference type="Gene3D" id="3.90.56.10">
    <property type="entry name" value="Monooxygenase component MmoB/DmpM"/>
    <property type="match status" value="1"/>
</dbReference>
<dbReference type="InterPro" id="IPR036889">
    <property type="entry name" value="mOase_MmoB_DmpM_sf"/>
</dbReference>
<name>A0A848DKR7_9PSEU</name>
<reference evidence="2 3" key="1">
    <citation type="submission" date="2020-04" db="EMBL/GenBank/DDBJ databases">
        <authorList>
            <person name="Klaysubun C."/>
            <person name="Duangmal K."/>
            <person name="Lipun K."/>
        </authorList>
    </citation>
    <scope>NUCLEOTIDE SEQUENCE [LARGE SCALE GENOMIC DNA]</scope>
    <source>
        <strain evidence="2 3">DSM 45300</strain>
    </source>
</reference>
<keyword evidence="3" id="KW-1185">Reference proteome</keyword>
<dbReference type="InterPro" id="IPR003454">
    <property type="entry name" value="MOase_MmoB_DmpM"/>
</dbReference>
<keyword evidence="2" id="KW-0503">Monooxygenase</keyword>
<dbReference type="RefSeq" id="WP_169413717.1">
    <property type="nucleotide sequence ID" value="NZ_JAAXKZ010000055.1"/>
</dbReference>
<dbReference type="SUPFAM" id="SSF56029">
    <property type="entry name" value="Monooxygenase (hydroxylase) regulatory protein"/>
    <property type="match status" value="1"/>
</dbReference>
<dbReference type="Proteomes" id="UP000586918">
    <property type="component" value="Unassembled WGS sequence"/>
</dbReference>
<accession>A0A848DKR7</accession>